<dbReference type="RefSeq" id="XP_033445079.1">
    <property type="nucleotide sequence ID" value="XM_033588804.1"/>
</dbReference>
<protein>
    <submittedName>
        <fullName evidence="2">Uncharacterized protein</fullName>
    </submittedName>
</protein>
<organism evidence="2 3">
    <name type="scientific">Didymella exigua CBS 183.55</name>
    <dbReference type="NCBI Taxonomy" id="1150837"/>
    <lineage>
        <taxon>Eukaryota</taxon>
        <taxon>Fungi</taxon>
        <taxon>Dikarya</taxon>
        <taxon>Ascomycota</taxon>
        <taxon>Pezizomycotina</taxon>
        <taxon>Dothideomycetes</taxon>
        <taxon>Pleosporomycetidae</taxon>
        <taxon>Pleosporales</taxon>
        <taxon>Pleosporineae</taxon>
        <taxon>Didymellaceae</taxon>
        <taxon>Didymella</taxon>
    </lineage>
</organism>
<reference evidence="2" key="1">
    <citation type="journal article" date="2020" name="Stud. Mycol.">
        <title>101 Dothideomycetes genomes: a test case for predicting lifestyles and emergence of pathogens.</title>
        <authorList>
            <person name="Haridas S."/>
            <person name="Albert R."/>
            <person name="Binder M."/>
            <person name="Bloem J."/>
            <person name="Labutti K."/>
            <person name="Salamov A."/>
            <person name="Andreopoulos B."/>
            <person name="Baker S."/>
            <person name="Barry K."/>
            <person name="Bills G."/>
            <person name="Bluhm B."/>
            <person name="Cannon C."/>
            <person name="Castanera R."/>
            <person name="Culley D."/>
            <person name="Daum C."/>
            <person name="Ezra D."/>
            <person name="Gonzalez J."/>
            <person name="Henrissat B."/>
            <person name="Kuo A."/>
            <person name="Liang C."/>
            <person name="Lipzen A."/>
            <person name="Lutzoni F."/>
            <person name="Magnuson J."/>
            <person name="Mondo S."/>
            <person name="Nolan M."/>
            <person name="Ohm R."/>
            <person name="Pangilinan J."/>
            <person name="Park H.-J."/>
            <person name="Ramirez L."/>
            <person name="Alfaro M."/>
            <person name="Sun H."/>
            <person name="Tritt A."/>
            <person name="Yoshinaga Y."/>
            <person name="Zwiers L.-H."/>
            <person name="Turgeon B."/>
            <person name="Goodwin S."/>
            <person name="Spatafora J."/>
            <person name="Crous P."/>
            <person name="Grigoriev I."/>
        </authorList>
    </citation>
    <scope>NUCLEOTIDE SEQUENCE</scope>
    <source>
        <strain evidence="2">CBS 183.55</strain>
    </source>
</reference>
<evidence type="ECO:0000313" key="2">
    <source>
        <dbReference type="EMBL" id="KAF1924827.1"/>
    </source>
</evidence>
<dbReference type="EMBL" id="ML978990">
    <property type="protein sequence ID" value="KAF1924827.1"/>
    <property type="molecule type" value="Genomic_DNA"/>
</dbReference>
<name>A0A6A5RGT7_9PLEO</name>
<dbReference type="GeneID" id="54346451"/>
<evidence type="ECO:0000313" key="3">
    <source>
        <dbReference type="Proteomes" id="UP000800082"/>
    </source>
</evidence>
<gene>
    <name evidence="2" type="ORF">M421DRAFT_271516</name>
</gene>
<accession>A0A6A5RGT7</accession>
<keyword evidence="3" id="KW-1185">Reference proteome</keyword>
<dbReference type="Proteomes" id="UP000800082">
    <property type="component" value="Unassembled WGS sequence"/>
</dbReference>
<dbReference type="AlphaFoldDB" id="A0A6A5RGT7"/>
<feature type="compositionally biased region" description="Polar residues" evidence="1">
    <location>
        <begin position="1"/>
        <end position="19"/>
    </location>
</feature>
<sequence>MQSRMGNNDSNNSITSAVTNAPPASAERLANSITGNDTPLHHEGYQRLRHLNVSGMSPESSSTGRRPYVHITRSSLMLPHQQQTPSNPAPRVLQTSSHNRIDRYLAQPSGCQQPCSRPSSCPPHRIDAVQMSEFFRDQRRVRFPRWRSRRTHDSTRDKAILKTKPVSSMRLEKTPACRLETWLTNTDRH</sequence>
<proteinExistence type="predicted"/>
<feature type="region of interest" description="Disordered" evidence="1">
    <location>
        <begin position="1"/>
        <end position="24"/>
    </location>
</feature>
<evidence type="ECO:0000256" key="1">
    <source>
        <dbReference type="SAM" id="MobiDB-lite"/>
    </source>
</evidence>